<reference evidence="6 7" key="1">
    <citation type="submission" date="2023-09" db="EMBL/GenBank/DDBJ databases">
        <title>Whole genome shotgun sequencing (WGS) of Bosea sp. ZW T0_25, isolated from stored onions (Allium cepa).</title>
        <authorList>
            <person name="Stoll D.A."/>
            <person name="Huch M."/>
        </authorList>
    </citation>
    <scope>NUCLEOTIDE SEQUENCE [LARGE SCALE GENOMIC DNA]</scope>
    <source>
        <strain evidence="6 7">ZW T0_25</strain>
    </source>
</reference>
<evidence type="ECO:0000313" key="7">
    <source>
        <dbReference type="Proteomes" id="UP001254257"/>
    </source>
</evidence>
<dbReference type="EMBL" id="JAWDID010000002">
    <property type="protein sequence ID" value="MDU0338551.1"/>
    <property type="molecule type" value="Genomic_DNA"/>
</dbReference>
<dbReference type="PANTHER" id="PTHR42781:SF4">
    <property type="entry name" value="SPERMIDINE_PUTRESCINE IMPORT ATP-BINDING PROTEIN POTA"/>
    <property type="match status" value="1"/>
</dbReference>
<evidence type="ECO:0000256" key="4">
    <source>
        <dbReference type="ARBA" id="ARBA00022840"/>
    </source>
</evidence>
<dbReference type="Gene3D" id="3.40.50.300">
    <property type="entry name" value="P-loop containing nucleotide triphosphate hydrolases"/>
    <property type="match status" value="1"/>
</dbReference>
<dbReference type="InterPro" id="IPR008995">
    <property type="entry name" value="Mo/tungstate-bd_C_term_dom"/>
</dbReference>
<name>A0ABU3S1B2_9HYPH</name>
<dbReference type="PANTHER" id="PTHR42781">
    <property type="entry name" value="SPERMIDINE/PUTRESCINE IMPORT ATP-BINDING PROTEIN POTA"/>
    <property type="match status" value="1"/>
</dbReference>
<evidence type="ECO:0000256" key="1">
    <source>
        <dbReference type="ARBA" id="ARBA00005417"/>
    </source>
</evidence>
<protein>
    <submittedName>
        <fullName evidence="6">ABC transporter ATP-binding protein</fullName>
    </submittedName>
</protein>
<feature type="domain" description="ABC transporter" evidence="5">
    <location>
        <begin position="2"/>
        <end position="246"/>
    </location>
</feature>
<keyword evidence="7" id="KW-1185">Reference proteome</keyword>
<dbReference type="RefSeq" id="WP_316016499.1">
    <property type="nucleotide sequence ID" value="NZ_JAWDID010000002.1"/>
</dbReference>
<dbReference type="InterPro" id="IPR003439">
    <property type="entry name" value="ABC_transporter-like_ATP-bd"/>
</dbReference>
<accession>A0ABU3S1B2</accession>
<dbReference type="SUPFAM" id="SSF50331">
    <property type="entry name" value="MOP-like"/>
    <property type="match status" value="1"/>
</dbReference>
<dbReference type="InterPro" id="IPR017871">
    <property type="entry name" value="ABC_transporter-like_CS"/>
</dbReference>
<dbReference type="InterPro" id="IPR013611">
    <property type="entry name" value="Transp-assoc_OB_typ2"/>
</dbReference>
<dbReference type="InterPro" id="IPR050093">
    <property type="entry name" value="ABC_SmlMolc_Importer"/>
</dbReference>
<dbReference type="SUPFAM" id="SSF52540">
    <property type="entry name" value="P-loop containing nucleoside triphosphate hydrolases"/>
    <property type="match status" value="1"/>
</dbReference>
<sequence length="374" mass="40258">MLLIENLVKSYPGQHGQDAMLALRDVSFKVEEGSFFTLLGPSGCGKTTTLQCIAGLENPDTGVIQMGDRAVFSSRENLLVPANRRELGMVFQSYAIWPHMSVFDNVAFPLVYGVKRAPSHEVRPRVLKALEMVELGHLADRPAPLLSGGQQQRVALARALVHEPRLLLLDEPLSNLDAKLRDTMRTEIRNLVKSLGITTLFVTHDQVEAIGMSDQIVLMKAGKIVQQGSPRDIYLRPNSVFTADFMGRSNLLPGVLEAGGATGRAQTAIGLISGVAGPELAPGAQVMVVVRPQAILVAPATEASGPNRFKARVDAMTFLGDVVETEVEVGGRKLTLMLDPYTALSVGQELVLELPPERCVIVPADEPASSGSPK</sequence>
<comment type="caution">
    <text evidence="6">The sequence shown here is derived from an EMBL/GenBank/DDBJ whole genome shotgun (WGS) entry which is preliminary data.</text>
</comment>
<evidence type="ECO:0000259" key="5">
    <source>
        <dbReference type="PROSITE" id="PS50893"/>
    </source>
</evidence>
<proteinExistence type="inferred from homology"/>
<evidence type="ECO:0000313" key="6">
    <source>
        <dbReference type="EMBL" id="MDU0338551.1"/>
    </source>
</evidence>
<comment type="similarity">
    <text evidence="1">Belongs to the ABC transporter superfamily.</text>
</comment>
<dbReference type="SMART" id="SM00382">
    <property type="entry name" value="AAA"/>
    <property type="match status" value="1"/>
</dbReference>
<evidence type="ECO:0000256" key="3">
    <source>
        <dbReference type="ARBA" id="ARBA00022741"/>
    </source>
</evidence>
<organism evidence="6 7">
    <name type="scientific">Bosea rubneri</name>
    <dbReference type="NCBI Taxonomy" id="3075434"/>
    <lineage>
        <taxon>Bacteria</taxon>
        <taxon>Pseudomonadati</taxon>
        <taxon>Pseudomonadota</taxon>
        <taxon>Alphaproteobacteria</taxon>
        <taxon>Hyphomicrobiales</taxon>
        <taxon>Boseaceae</taxon>
        <taxon>Bosea</taxon>
    </lineage>
</organism>
<dbReference type="Proteomes" id="UP001254257">
    <property type="component" value="Unassembled WGS sequence"/>
</dbReference>
<dbReference type="Pfam" id="PF08402">
    <property type="entry name" value="TOBE_2"/>
    <property type="match status" value="1"/>
</dbReference>
<keyword evidence="3" id="KW-0547">Nucleotide-binding</keyword>
<dbReference type="PROSITE" id="PS50893">
    <property type="entry name" value="ABC_TRANSPORTER_2"/>
    <property type="match status" value="1"/>
</dbReference>
<dbReference type="Pfam" id="PF00005">
    <property type="entry name" value="ABC_tran"/>
    <property type="match status" value="1"/>
</dbReference>
<dbReference type="InterPro" id="IPR027417">
    <property type="entry name" value="P-loop_NTPase"/>
</dbReference>
<keyword evidence="2" id="KW-0813">Transport</keyword>
<evidence type="ECO:0000256" key="2">
    <source>
        <dbReference type="ARBA" id="ARBA00022448"/>
    </source>
</evidence>
<dbReference type="GO" id="GO:0005524">
    <property type="term" value="F:ATP binding"/>
    <property type="evidence" value="ECO:0007669"/>
    <property type="project" value="UniProtKB-KW"/>
</dbReference>
<dbReference type="PROSITE" id="PS00211">
    <property type="entry name" value="ABC_TRANSPORTER_1"/>
    <property type="match status" value="1"/>
</dbReference>
<gene>
    <name evidence="6" type="ORF">RKE40_01585</name>
</gene>
<keyword evidence="4 6" id="KW-0067">ATP-binding</keyword>
<dbReference type="InterPro" id="IPR003593">
    <property type="entry name" value="AAA+_ATPase"/>
</dbReference>